<evidence type="ECO:0000313" key="2">
    <source>
        <dbReference type="EMBL" id="PZQ70392.1"/>
    </source>
</evidence>
<dbReference type="InterPro" id="IPR015867">
    <property type="entry name" value="N-reg_PII/ATP_PRibTrfase_C"/>
</dbReference>
<dbReference type="Pfam" id="PF03091">
    <property type="entry name" value="CutA1"/>
    <property type="match status" value="1"/>
</dbReference>
<dbReference type="InterPro" id="IPR004323">
    <property type="entry name" value="Ion_tolerance_CutA"/>
</dbReference>
<dbReference type="GO" id="GO:0010038">
    <property type="term" value="P:response to metal ion"/>
    <property type="evidence" value="ECO:0007669"/>
    <property type="project" value="InterPro"/>
</dbReference>
<dbReference type="PANTHER" id="PTHR23419">
    <property type="entry name" value="DIVALENT CATION TOLERANCE CUTA-RELATED"/>
    <property type="match status" value="1"/>
</dbReference>
<comment type="caution">
    <text evidence="2">The sequence shown here is derived from an EMBL/GenBank/DDBJ whole genome shotgun (WGS) entry which is preliminary data.</text>
</comment>
<dbReference type="PANTHER" id="PTHR23419:SF8">
    <property type="entry name" value="FI09726P"/>
    <property type="match status" value="1"/>
</dbReference>
<proteinExistence type="inferred from homology"/>
<evidence type="ECO:0000256" key="1">
    <source>
        <dbReference type="ARBA" id="ARBA00010169"/>
    </source>
</evidence>
<dbReference type="InterPro" id="IPR011322">
    <property type="entry name" value="N-reg_PII-like_a/b"/>
</dbReference>
<sequence>MTDTACIVMTTAGTEDEADQLADAIVEARLAACVQIQRVRSVFAWQGETKREPEWLLMAKTRTGRFAELEAFIRERHSYELPEVVQLPITAGSAAYLRWLGEATT</sequence>
<reference evidence="2 3" key="1">
    <citation type="submission" date="2017-08" db="EMBL/GenBank/DDBJ databases">
        <title>Infants hospitalized years apart are colonized by the same room-sourced microbial strains.</title>
        <authorList>
            <person name="Brooks B."/>
            <person name="Olm M.R."/>
            <person name="Firek B.A."/>
            <person name="Baker R."/>
            <person name="Thomas B.C."/>
            <person name="Morowitz M.J."/>
            <person name="Banfield J.F."/>
        </authorList>
    </citation>
    <scope>NUCLEOTIDE SEQUENCE [LARGE SCALE GENOMIC DNA]</scope>
    <source>
        <strain evidence="2">S2_005_003_R2_41</strain>
    </source>
</reference>
<evidence type="ECO:0000313" key="3">
    <source>
        <dbReference type="Proteomes" id="UP000249135"/>
    </source>
</evidence>
<dbReference type="SUPFAM" id="SSF54913">
    <property type="entry name" value="GlnB-like"/>
    <property type="match status" value="1"/>
</dbReference>
<dbReference type="AlphaFoldDB" id="A0A2W5PY55"/>
<accession>A0A2W5PY55</accession>
<dbReference type="Proteomes" id="UP000249135">
    <property type="component" value="Unassembled WGS sequence"/>
</dbReference>
<name>A0A2W5PY55_VARPD</name>
<protein>
    <submittedName>
        <fullName evidence="2">Divalent-cation tolerance protein CutA</fullName>
    </submittedName>
</protein>
<gene>
    <name evidence="2" type="ORF">DI563_18510</name>
</gene>
<comment type="similarity">
    <text evidence="1">Belongs to the CutA family.</text>
</comment>
<dbReference type="Gene3D" id="3.30.70.120">
    <property type="match status" value="1"/>
</dbReference>
<dbReference type="GO" id="GO:0005507">
    <property type="term" value="F:copper ion binding"/>
    <property type="evidence" value="ECO:0007669"/>
    <property type="project" value="TreeGrafter"/>
</dbReference>
<dbReference type="EMBL" id="QFPP01000269">
    <property type="protein sequence ID" value="PZQ70392.1"/>
    <property type="molecule type" value="Genomic_DNA"/>
</dbReference>
<organism evidence="2 3">
    <name type="scientific">Variovorax paradoxus</name>
    <dbReference type="NCBI Taxonomy" id="34073"/>
    <lineage>
        <taxon>Bacteria</taxon>
        <taxon>Pseudomonadati</taxon>
        <taxon>Pseudomonadota</taxon>
        <taxon>Betaproteobacteria</taxon>
        <taxon>Burkholderiales</taxon>
        <taxon>Comamonadaceae</taxon>
        <taxon>Variovorax</taxon>
    </lineage>
</organism>